<gene>
    <name evidence="1" type="ORF">LSAA_8139</name>
</gene>
<evidence type="ECO:0000313" key="2">
    <source>
        <dbReference type="Proteomes" id="UP000675881"/>
    </source>
</evidence>
<reference evidence="1" key="1">
    <citation type="submission" date="2021-02" db="EMBL/GenBank/DDBJ databases">
        <authorList>
            <person name="Bekaert M."/>
        </authorList>
    </citation>
    <scope>NUCLEOTIDE SEQUENCE</scope>
    <source>
        <strain evidence="1">IoA-00</strain>
    </source>
</reference>
<evidence type="ECO:0000313" key="1">
    <source>
        <dbReference type="EMBL" id="CAF2888894.1"/>
    </source>
</evidence>
<sequence>MEMDEGSVRVLDGRSDKVTCMKRILLSLFLLLLTAILAGILWITLIGPPNSVCLEEKGFNNTRYTNPDGTYRELSYIFIEKEPKRHFYAFKEGKSKCLELGAEIWEVVGEEAEWNLFYNIATKRNIIGPRGSGIWINAIMNQKCPEQPSKNCVEEKAQSGHGLSVKWPSTGKISTYSKLEGRDDSADENCVVTTENGLWSSADCTYGLYMYFLRLIRELQIPPSPYKALRVWKY</sequence>
<dbReference type="AlphaFoldDB" id="A0A7R8CQ16"/>
<organism evidence="1 2">
    <name type="scientific">Lepeophtheirus salmonis</name>
    <name type="common">Salmon louse</name>
    <name type="synonym">Caligus salmonis</name>
    <dbReference type="NCBI Taxonomy" id="72036"/>
    <lineage>
        <taxon>Eukaryota</taxon>
        <taxon>Metazoa</taxon>
        <taxon>Ecdysozoa</taxon>
        <taxon>Arthropoda</taxon>
        <taxon>Crustacea</taxon>
        <taxon>Multicrustacea</taxon>
        <taxon>Hexanauplia</taxon>
        <taxon>Copepoda</taxon>
        <taxon>Siphonostomatoida</taxon>
        <taxon>Caligidae</taxon>
        <taxon>Lepeophtheirus</taxon>
    </lineage>
</organism>
<dbReference type="SUPFAM" id="SSF56436">
    <property type="entry name" value="C-type lectin-like"/>
    <property type="match status" value="1"/>
</dbReference>
<dbReference type="OrthoDB" id="10488195at2759"/>
<keyword evidence="2" id="KW-1185">Reference proteome</keyword>
<accession>A0A7R8CQ16</accession>
<protein>
    <submittedName>
        <fullName evidence="1">(salmon louse) hypothetical protein</fullName>
    </submittedName>
</protein>
<dbReference type="Proteomes" id="UP000675881">
    <property type="component" value="Chromosome 3"/>
</dbReference>
<dbReference type="InterPro" id="IPR016187">
    <property type="entry name" value="CTDL_fold"/>
</dbReference>
<dbReference type="EMBL" id="HG994582">
    <property type="protein sequence ID" value="CAF2888894.1"/>
    <property type="molecule type" value="Genomic_DNA"/>
</dbReference>
<name>A0A7R8CQ16_LEPSM</name>
<proteinExistence type="predicted"/>